<dbReference type="GO" id="GO:0047617">
    <property type="term" value="F:fatty acyl-CoA hydrolase activity"/>
    <property type="evidence" value="ECO:0007669"/>
    <property type="project" value="TreeGrafter"/>
</dbReference>
<dbReference type="eggNOG" id="COG0824">
    <property type="taxonomic scope" value="Bacteria"/>
</dbReference>
<dbReference type="Gene3D" id="3.10.129.10">
    <property type="entry name" value="Hotdog Thioesterase"/>
    <property type="match status" value="1"/>
</dbReference>
<evidence type="ECO:0000313" key="3">
    <source>
        <dbReference type="Proteomes" id="UP000027982"/>
    </source>
</evidence>
<evidence type="ECO:0000256" key="1">
    <source>
        <dbReference type="ARBA" id="ARBA00022801"/>
    </source>
</evidence>
<dbReference type="SUPFAM" id="SSF54637">
    <property type="entry name" value="Thioesterase/thiol ester dehydrase-isomerase"/>
    <property type="match status" value="1"/>
</dbReference>
<name>A0A068NM61_FIMGI</name>
<dbReference type="PANTHER" id="PTHR31793:SF37">
    <property type="entry name" value="ACYL-COA THIOESTER HYDROLASE YBGC"/>
    <property type="match status" value="1"/>
</dbReference>
<keyword evidence="1" id="KW-0378">Hydrolase</keyword>
<dbReference type="Proteomes" id="UP000027982">
    <property type="component" value="Chromosome"/>
</dbReference>
<dbReference type="PANTHER" id="PTHR31793">
    <property type="entry name" value="4-HYDROXYBENZOYL-COA THIOESTERASE FAMILY MEMBER"/>
    <property type="match status" value="1"/>
</dbReference>
<dbReference type="InterPro" id="IPR029069">
    <property type="entry name" value="HotDog_dom_sf"/>
</dbReference>
<accession>A0A068NM61</accession>
<proteinExistence type="predicted"/>
<protein>
    <submittedName>
        <fullName evidence="2">Thioesterase superfamily protein</fullName>
    </submittedName>
</protein>
<dbReference type="RefSeq" id="WP_052547578.1">
    <property type="nucleotide sequence ID" value="NZ_CP007139.1"/>
</dbReference>
<reference evidence="2 3" key="1">
    <citation type="journal article" date="2014" name="PLoS ONE">
        <title>The first complete genome sequence of the class fimbriimonadia in the phylum armatimonadetes.</title>
        <authorList>
            <person name="Hu Z.Y."/>
            <person name="Wang Y.Z."/>
            <person name="Im W.T."/>
            <person name="Wang S.Y."/>
            <person name="Zhao G.P."/>
            <person name="Zheng H.J."/>
            <person name="Quan Z.X."/>
        </authorList>
    </citation>
    <scope>NUCLEOTIDE SEQUENCE [LARGE SCALE GENOMIC DNA]</scope>
    <source>
        <strain evidence="2">Gsoil 348</strain>
    </source>
</reference>
<evidence type="ECO:0000313" key="2">
    <source>
        <dbReference type="EMBL" id="AIE84507.1"/>
    </source>
</evidence>
<sequence length="134" mass="15085">MFEPAFTLTLIASPEDIDELGHVNNVVYLRWVEAVARAHSEQLGFGIDRYKAFAAVPVVRRHTLVYHVPAMSGDEIQVHTRIASLHGVRATRETRIERADTVLAEAETEWVWIDPVRNRPVRIPDDVAVAFTSG</sequence>
<gene>
    <name evidence="2" type="ORF">OP10G_1139</name>
</gene>
<dbReference type="OrthoDB" id="9800856at2"/>
<dbReference type="Pfam" id="PF13279">
    <property type="entry name" value="4HBT_2"/>
    <property type="match status" value="1"/>
</dbReference>
<dbReference type="HOGENOM" id="CLU_101141_4_1_0"/>
<keyword evidence="3" id="KW-1185">Reference proteome</keyword>
<dbReference type="CDD" id="cd00586">
    <property type="entry name" value="4HBT"/>
    <property type="match status" value="1"/>
</dbReference>
<dbReference type="InterPro" id="IPR050563">
    <property type="entry name" value="4-hydroxybenzoyl-CoA_TE"/>
</dbReference>
<organism evidence="2 3">
    <name type="scientific">Fimbriimonas ginsengisoli Gsoil 348</name>
    <dbReference type="NCBI Taxonomy" id="661478"/>
    <lineage>
        <taxon>Bacteria</taxon>
        <taxon>Bacillati</taxon>
        <taxon>Armatimonadota</taxon>
        <taxon>Fimbriimonadia</taxon>
        <taxon>Fimbriimonadales</taxon>
        <taxon>Fimbriimonadaceae</taxon>
        <taxon>Fimbriimonas</taxon>
    </lineage>
</organism>
<dbReference type="AlphaFoldDB" id="A0A068NM61"/>
<dbReference type="EMBL" id="CP007139">
    <property type="protein sequence ID" value="AIE84507.1"/>
    <property type="molecule type" value="Genomic_DNA"/>
</dbReference>
<dbReference type="KEGG" id="fgi:OP10G_1139"/>
<dbReference type="STRING" id="661478.OP10G_1139"/>